<name>A0A081RNT4_9ARCH</name>
<reference evidence="1 2" key="1">
    <citation type="submission" date="2014-06" db="EMBL/GenBank/DDBJ databases">
        <authorList>
            <person name="Ngugi D.K."/>
            <person name="Blom J."/>
            <person name="Alam I."/>
            <person name="Rashid M."/>
            <person name="Ba Alawi W."/>
            <person name="Zhang G."/>
            <person name="Hikmawan T."/>
            <person name="Guan Y."/>
            <person name="Antunes A."/>
            <person name="Siam R."/>
            <person name="ElDorry H."/>
            <person name="Bajic V."/>
            <person name="Stingl U."/>
        </authorList>
    </citation>
    <scope>NUCLEOTIDE SEQUENCE [LARGE SCALE GENOMIC DNA]</scope>
    <source>
        <strain evidence="1">SCGC AAA799-N04</strain>
    </source>
</reference>
<sequence length="235" mass="27060">MLLRVDPELEKLKKHLNGFGVKSSLCDQHLDFESDYIDAIFLGTNDGIGNAGSLKVENSPIDFIQVIRKQEYAKCDYVMGGRIGMGVHKHSWWKLRFFLSFPQSIQLGPLDIGTITTIKKGLLHSQVEDFVWNGYQKLTTLPPGLIRDNVADALYQDQRLRILMTECLLKERTILVSKYSPKQTTDIKTNSKVVIESQWKFLKDIFIDSDTLEMYEIIATIIKNKINELKYHLTY</sequence>
<dbReference type="EMBL" id="JOKN01000008">
    <property type="protein sequence ID" value="KEQ56857.1"/>
    <property type="molecule type" value="Genomic_DNA"/>
</dbReference>
<evidence type="ECO:0000313" key="1">
    <source>
        <dbReference type="EMBL" id="KEQ56857.1"/>
    </source>
</evidence>
<protein>
    <submittedName>
        <fullName evidence="1">Uncharacterized protein</fullName>
    </submittedName>
</protein>
<organism evidence="1 2">
    <name type="scientific">Marine Group I thaumarchaeote SCGC AAA799-N04</name>
    <dbReference type="NCBI Taxonomy" id="1502293"/>
    <lineage>
        <taxon>Archaea</taxon>
        <taxon>Nitrososphaerota</taxon>
        <taxon>Marine Group I</taxon>
    </lineage>
</organism>
<proteinExistence type="predicted"/>
<gene>
    <name evidence="1" type="ORF">AAA799N04_00691</name>
</gene>
<keyword evidence="2" id="KW-1185">Reference proteome</keyword>
<accession>A0A081RNT4</accession>
<dbReference type="Proteomes" id="UP000028059">
    <property type="component" value="Unassembled WGS sequence"/>
</dbReference>
<comment type="caution">
    <text evidence="1">The sequence shown here is derived from an EMBL/GenBank/DDBJ whole genome shotgun (WGS) entry which is preliminary data.</text>
</comment>
<dbReference type="AlphaFoldDB" id="A0A081RNT4"/>
<evidence type="ECO:0000313" key="2">
    <source>
        <dbReference type="Proteomes" id="UP000028059"/>
    </source>
</evidence>